<feature type="chain" id="PRO_5024375389" evidence="1">
    <location>
        <begin position="19"/>
        <end position="244"/>
    </location>
</feature>
<evidence type="ECO:0000313" key="2">
    <source>
        <dbReference type="EMBL" id="TMM29020.1"/>
    </source>
</evidence>
<dbReference type="Proteomes" id="UP000307140">
    <property type="component" value="Unassembled WGS sequence"/>
</dbReference>
<accession>A0A5S3N1F0</accession>
<dbReference type="InterPro" id="IPR046230">
    <property type="entry name" value="DUF6263"/>
</dbReference>
<proteinExistence type="predicted"/>
<comment type="caution">
    <text evidence="2">The sequence shown here is derived from an EMBL/GenBank/DDBJ whole genome shotgun (WGS) entry which is preliminary data.</text>
</comment>
<dbReference type="EMBL" id="VANR01000006">
    <property type="protein sequence ID" value="TMM29020.1"/>
    <property type="molecule type" value="Genomic_DNA"/>
</dbReference>
<keyword evidence="1" id="KW-0732">Signal</keyword>
<reference evidence="2 3" key="1">
    <citation type="submission" date="2019-05" db="EMBL/GenBank/DDBJ databases">
        <title>Polaribacter aestuariivivens sp. nov., isolated from a tidal flat.</title>
        <authorList>
            <person name="Yoon J.-H."/>
        </authorList>
    </citation>
    <scope>NUCLEOTIDE SEQUENCE [LARGE SCALE GENOMIC DNA]</scope>
    <source>
        <strain evidence="2 3">DBTF-3</strain>
    </source>
</reference>
<dbReference type="RefSeq" id="WP_138536696.1">
    <property type="nucleotide sequence ID" value="NZ_VANR01000006.1"/>
</dbReference>
<evidence type="ECO:0000256" key="1">
    <source>
        <dbReference type="SAM" id="SignalP"/>
    </source>
</evidence>
<name>A0A5S3N1F0_9FLAO</name>
<dbReference type="OrthoDB" id="1199105at2"/>
<keyword evidence="3" id="KW-1185">Reference proteome</keyword>
<sequence>MKKLLVLFIVATGLSINAQESVFLKLNYKKGDTFLVQQDVSQNMGAQGGLDMKMKMEMTVTKREKDTFHIKSKIKHIDMNMLQGGQVMSYDSSIKEEDLDPVGKMVKQQFDPMLSAAIFSKVTPNGEVISTKVEPLTPALEQFTKQNKGVNYPKDKVSVGSTWSDEVNEQGMSLKTIYTVAKIENGKVYIDVSGNVSGVDKGSINGNLIIDTKSGVQDSSNMTISMSSNGMDIEIKTKSKMTKI</sequence>
<evidence type="ECO:0000313" key="3">
    <source>
        <dbReference type="Proteomes" id="UP000307140"/>
    </source>
</evidence>
<protein>
    <submittedName>
        <fullName evidence="2">Uncharacterized protein</fullName>
    </submittedName>
</protein>
<organism evidence="2 3">
    <name type="scientific">Polaribacter aestuariivivens</name>
    <dbReference type="NCBI Taxonomy" id="2304626"/>
    <lineage>
        <taxon>Bacteria</taxon>
        <taxon>Pseudomonadati</taxon>
        <taxon>Bacteroidota</taxon>
        <taxon>Flavobacteriia</taxon>
        <taxon>Flavobacteriales</taxon>
        <taxon>Flavobacteriaceae</taxon>
    </lineage>
</organism>
<dbReference type="AlphaFoldDB" id="A0A5S3N1F0"/>
<gene>
    <name evidence="2" type="ORF">FDT66_11575</name>
</gene>
<feature type="signal peptide" evidence="1">
    <location>
        <begin position="1"/>
        <end position="18"/>
    </location>
</feature>
<dbReference type="Pfam" id="PF19777">
    <property type="entry name" value="DUF6263"/>
    <property type="match status" value="1"/>
</dbReference>